<gene>
    <name evidence="4 6" type="primary">mshD</name>
    <name evidence="6" type="ORF">D9V29_06645</name>
</gene>
<feature type="binding site" evidence="4">
    <location>
        <position position="263"/>
    </location>
    <ligand>
        <name>1D-myo-inositol 2-(L-cysteinylamino)-2-deoxy-alpha-D-glucopyranoside</name>
        <dbReference type="ChEBI" id="CHEBI:58887"/>
    </ligand>
</feature>
<feature type="domain" description="N-acetyltransferase" evidence="5">
    <location>
        <begin position="6"/>
        <end position="149"/>
    </location>
</feature>
<dbReference type="InterPro" id="IPR017813">
    <property type="entry name" value="Mycothiol_AcTrfase"/>
</dbReference>
<evidence type="ECO:0000259" key="5">
    <source>
        <dbReference type="PROSITE" id="PS51186"/>
    </source>
</evidence>
<comment type="similarity">
    <text evidence="4">Belongs to the acetyltransferase family. MshD subfamily.</text>
</comment>
<evidence type="ECO:0000256" key="4">
    <source>
        <dbReference type="HAMAP-Rule" id="MF_01698"/>
    </source>
</evidence>
<dbReference type="EMBL" id="RCUV01000006">
    <property type="protein sequence ID" value="RLP72106.1"/>
    <property type="molecule type" value="Genomic_DNA"/>
</dbReference>
<dbReference type="SUPFAM" id="SSF55729">
    <property type="entry name" value="Acyl-CoA N-acyltransferases (Nat)"/>
    <property type="match status" value="1"/>
</dbReference>
<feature type="binding site" evidence="4">
    <location>
        <begin position="82"/>
        <end position="84"/>
    </location>
    <ligand>
        <name>acetyl-CoA</name>
        <dbReference type="ChEBI" id="CHEBI:57288"/>
        <label>1</label>
    </ligand>
</feature>
<evidence type="ECO:0000256" key="1">
    <source>
        <dbReference type="ARBA" id="ARBA00022679"/>
    </source>
</evidence>
<keyword evidence="3 4" id="KW-0012">Acyltransferase</keyword>
<reference evidence="6 7" key="1">
    <citation type="submission" date="2018-10" db="EMBL/GenBank/DDBJ databases">
        <authorList>
            <person name="Li J."/>
        </authorList>
    </citation>
    <scope>NUCLEOTIDE SEQUENCE [LARGE SCALE GENOMIC DNA]</scope>
    <source>
        <strain evidence="6 7">CCTCC AB209002</strain>
    </source>
</reference>
<evidence type="ECO:0000256" key="2">
    <source>
        <dbReference type="ARBA" id="ARBA00022737"/>
    </source>
</evidence>
<dbReference type="OrthoDB" id="3208058at2"/>
<evidence type="ECO:0000313" key="7">
    <source>
        <dbReference type="Proteomes" id="UP000270299"/>
    </source>
</evidence>
<organism evidence="6 7">
    <name type="scientific">Mycetocola manganoxydans</name>
    <dbReference type="NCBI Taxonomy" id="699879"/>
    <lineage>
        <taxon>Bacteria</taxon>
        <taxon>Bacillati</taxon>
        <taxon>Actinomycetota</taxon>
        <taxon>Actinomycetes</taxon>
        <taxon>Micrococcales</taxon>
        <taxon>Microbacteriaceae</taxon>
        <taxon>Mycetocola</taxon>
    </lineage>
</organism>
<dbReference type="PIRSF" id="PIRSF021524">
    <property type="entry name" value="MSH_acetyltransferase"/>
    <property type="match status" value="1"/>
</dbReference>
<feature type="binding site" evidence="4">
    <location>
        <begin position="231"/>
        <end position="233"/>
    </location>
    <ligand>
        <name>acetyl-CoA</name>
        <dbReference type="ChEBI" id="CHEBI:57288"/>
        <label>2</label>
    </ligand>
</feature>
<keyword evidence="7" id="KW-1185">Reference proteome</keyword>
<feature type="binding site" evidence="4">
    <location>
        <position position="227"/>
    </location>
    <ligand>
        <name>1D-myo-inositol 2-(L-cysteinylamino)-2-deoxy-alpha-D-glucopyranoside</name>
        <dbReference type="ChEBI" id="CHEBI:58887"/>
    </ligand>
</feature>
<feature type="binding site" evidence="4">
    <location>
        <position position="180"/>
    </location>
    <ligand>
        <name>1D-myo-inositol 2-(L-cysteinylamino)-2-deoxy-alpha-D-glucopyranoside</name>
        <dbReference type="ChEBI" id="CHEBI:58887"/>
    </ligand>
</feature>
<proteinExistence type="inferred from homology"/>
<keyword evidence="2 4" id="KW-0677">Repeat</keyword>
<accession>A0A3L6ZVT1</accession>
<evidence type="ECO:0000256" key="3">
    <source>
        <dbReference type="ARBA" id="ARBA00023315"/>
    </source>
</evidence>
<dbReference type="HAMAP" id="MF_01698">
    <property type="entry name" value="MshD"/>
    <property type="match status" value="1"/>
</dbReference>
<dbReference type="PROSITE" id="PS51186">
    <property type="entry name" value="GNAT"/>
    <property type="match status" value="2"/>
</dbReference>
<feature type="binding site" evidence="4">
    <location>
        <position position="220"/>
    </location>
    <ligand>
        <name>1D-myo-inositol 2-(L-cysteinylamino)-2-deoxy-alpha-D-glucopyranoside</name>
        <dbReference type="ChEBI" id="CHEBI:58887"/>
    </ligand>
</feature>
<comment type="subunit">
    <text evidence="4">Monomer.</text>
</comment>
<dbReference type="PANTHER" id="PTHR43877">
    <property type="entry name" value="AMINOALKYLPHOSPHONATE N-ACETYLTRANSFERASE-RELATED-RELATED"/>
    <property type="match status" value="1"/>
</dbReference>
<dbReference type="Pfam" id="PF00583">
    <property type="entry name" value="Acetyltransf_1"/>
    <property type="match status" value="1"/>
</dbReference>
<comment type="function">
    <text evidence="4">Catalyzes the transfer of acetyl from acetyl-CoA to desacetylmycothiol (Cys-GlcN-Ins) to form mycothiol.</text>
</comment>
<comment type="caution">
    <text evidence="6">The sequence shown here is derived from an EMBL/GenBank/DDBJ whole genome shotgun (WGS) entry which is preliminary data.</text>
</comment>
<dbReference type="AlphaFoldDB" id="A0A3L6ZVT1"/>
<dbReference type="InterPro" id="IPR016181">
    <property type="entry name" value="Acyl_CoA_acyltransferase"/>
</dbReference>
<dbReference type="CDD" id="cd04301">
    <property type="entry name" value="NAT_SF"/>
    <property type="match status" value="1"/>
</dbReference>
<dbReference type="InterPro" id="IPR050832">
    <property type="entry name" value="Bact_Acetyltransf"/>
</dbReference>
<protein>
    <recommendedName>
        <fullName evidence="4">Mycothiol acetyltransferase</fullName>
        <shortName evidence="4">MSH acetyltransferase</shortName>
        <ecNumber evidence="4">2.3.1.189</ecNumber>
    </recommendedName>
    <alternativeName>
        <fullName evidence="4">Mycothiol synthase</fullName>
    </alternativeName>
</protein>
<dbReference type="Gene3D" id="3.40.630.30">
    <property type="match status" value="1"/>
</dbReference>
<dbReference type="Proteomes" id="UP000270299">
    <property type="component" value="Unassembled WGS sequence"/>
</dbReference>
<evidence type="ECO:0000313" key="6">
    <source>
        <dbReference type="EMBL" id="RLP72106.1"/>
    </source>
</evidence>
<sequence length="295" mass="31947">MTVRTPVLRSRNLADAAPRAAFDRLVRRAVAGDGASPFNDQALIDAGDGSRSLVFAVAPPESPSAAELLVGAVLIGQGELELVVDPEWRGTGVGTAMLTGILLDAPGDLLAWAHGDHPASRALATRFGFERVRTLLQLRMPLEPGDDIPPLPDGITTFRPDIDDAEWVELNARVFADHPEQGRITVDDVRARRAEPWFDAGDFLLARDDAGRMIGYNWLKIDGESGEIYVIGVGEPGRGLGRQLMVAGLDRLRERGVTTASLYVEGDNERAVALYRSLGFTDHTVDIQYRRGATA</sequence>
<feature type="binding site" evidence="4">
    <location>
        <position position="40"/>
    </location>
    <ligand>
        <name>1D-myo-inositol 2-(L-cysteinylamino)-2-deoxy-alpha-D-glucopyranoside</name>
        <dbReference type="ChEBI" id="CHEBI:58887"/>
    </ligand>
</feature>
<comment type="catalytic activity">
    <reaction evidence="4">
        <text>1D-myo-inositol 2-(L-cysteinylamino)-2-deoxy-alpha-D-glucopyranoside + acetyl-CoA = mycothiol + CoA + H(+)</text>
        <dbReference type="Rhea" id="RHEA:26172"/>
        <dbReference type="ChEBI" id="CHEBI:15378"/>
        <dbReference type="ChEBI" id="CHEBI:16768"/>
        <dbReference type="ChEBI" id="CHEBI:57287"/>
        <dbReference type="ChEBI" id="CHEBI:57288"/>
        <dbReference type="ChEBI" id="CHEBI:58887"/>
        <dbReference type="EC" id="2.3.1.189"/>
    </reaction>
</comment>
<dbReference type="InterPro" id="IPR000182">
    <property type="entry name" value="GNAT_dom"/>
</dbReference>
<dbReference type="GO" id="GO:0035447">
    <property type="term" value="F:mycothiol synthase activity"/>
    <property type="evidence" value="ECO:0007669"/>
    <property type="project" value="UniProtKB-UniRule"/>
</dbReference>
<comment type="caution">
    <text evidence="4">Lacks conserved residue(s) required for the propagation of feature annotation.</text>
</comment>
<dbReference type="EC" id="2.3.1.189" evidence="4"/>
<dbReference type="NCBIfam" id="TIGR03448">
    <property type="entry name" value="mycothiol_MshD"/>
    <property type="match status" value="1"/>
</dbReference>
<dbReference type="GO" id="GO:0010125">
    <property type="term" value="P:mycothiol biosynthetic process"/>
    <property type="evidence" value="ECO:0007669"/>
    <property type="project" value="UniProtKB-UniRule"/>
</dbReference>
<feature type="domain" description="N-acetyltransferase" evidence="5">
    <location>
        <begin position="153"/>
        <end position="295"/>
    </location>
</feature>
<keyword evidence="1 4" id="KW-0808">Transferase</keyword>
<name>A0A3L6ZVT1_9MICO</name>